<dbReference type="PROSITE" id="PS51186">
    <property type="entry name" value="GNAT"/>
    <property type="match status" value="1"/>
</dbReference>
<feature type="domain" description="N-acetyltransferase" evidence="1">
    <location>
        <begin position="1"/>
        <end position="156"/>
    </location>
</feature>
<dbReference type="Pfam" id="PF13673">
    <property type="entry name" value="Acetyltransf_10"/>
    <property type="match status" value="1"/>
</dbReference>
<dbReference type="InterPro" id="IPR052564">
    <property type="entry name" value="N-acetyltrans/Recomb-assoc"/>
</dbReference>
<dbReference type="GO" id="GO:0016747">
    <property type="term" value="F:acyltransferase activity, transferring groups other than amino-acyl groups"/>
    <property type="evidence" value="ECO:0007669"/>
    <property type="project" value="InterPro"/>
</dbReference>
<protein>
    <submittedName>
        <fullName evidence="2">GNAT family N-acetyltransferase</fullName>
    </submittedName>
</protein>
<dbReference type="InterPro" id="IPR016181">
    <property type="entry name" value="Acyl_CoA_acyltransferase"/>
</dbReference>
<dbReference type="PANTHER" id="PTHR43451">
    <property type="entry name" value="ACETYLTRANSFERASE (GNAT) FAMILY PROTEIN"/>
    <property type="match status" value="1"/>
</dbReference>
<keyword evidence="3" id="KW-1185">Reference proteome</keyword>
<dbReference type="EMBL" id="CP046401">
    <property type="protein sequence ID" value="QGY47937.1"/>
    <property type="molecule type" value="Genomic_DNA"/>
</dbReference>
<gene>
    <name evidence="2" type="ORF">GM418_31055</name>
</gene>
<evidence type="ECO:0000313" key="3">
    <source>
        <dbReference type="Proteomes" id="UP000428260"/>
    </source>
</evidence>
<dbReference type="InterPro" id="IPR000182">
    <property type="entry name" value="GNAT_dom"/>
</dbReference>
<dbReference type="RefSeq" id="WP_158872252.1">
    <property type="nucleotide sequence ID" value="NZ_CP046401.1"/>
</dbReference>
<dbReference type="KEGG" id="mcos:GM418_31055"/>
<organism evidence="2 3">
    <name type="scientific">Maribellus comscasis</name>
    <dbReference type="NCBI Taxonomy" id="2681766"/>
    <lineage>
        <taxon>Bacteria</taxon>
        <taxon>Pseudomonadati</taxon>
        <taxon>Bacteroidota</taxon>
        <taxon>Bacteroidia</taxon>
        <taxon>Marinilabiliales</taxon>
        <taxon>Prolixibacteraceae</taxon>
        <taxon>Maribellus</taxon>
    </lineage>
</organism>
<dbReference type="Proteomes" id="UP000428260">
    <property type="component" value="Chromosome"/>
</dbReference>
<proteinExistence type="predicted"/>
<dbReference type="Gene3D" id="3.40.630.30">
    <property type="match status" value="1"/>
</dbReference>
<accession>A0A6I6K5D5</accession>
<keyword evidence="2" id="KW-0808">Transferase</keyword>
<reference evidence="2 3" key="1">
    <citation type="submission" date="2019-11" db="EMBL/GenBank/DDBJ databases">
        <authorList>
            <person name="Zheng R.K."/>
            <person name="Sun C.M."/>
        </authorList>
    </citation>
    <scope>NUCLEOTIDE SEQUENCE [LARGE SCALE GENOMIC DNA]</scope>
    <source>
        <strain evidence="2 3">WC007</strain>
    </source>
</reference>
<evidence type="ECO:0000313" key="2">
    <source>
        <dbReference type="EMBL" id="QGY47937.1"/>
    </source>
</evidence>
<name>A0A6I6K5D5_9BACT</name>
<dbReference type="PANTHER" id="PTHR43451:SF1">
    <property type="entry name" value="ACETYLTRANSFERASE"/>
    <property type="match status" value="1"/>
</dbReference>
<dbReference type="CDD" id="cd04301">
    <property type="entry name" value="NAT_SF"/>
    <property type="match status" value="1"/>
</dbReference>
<sequence>MEEYSIKPFKQGNEKAVHQLVKTVYDEFVRHENTEEGNLLFYDWIMPQKIAARQKQQNNLWLAWSSNKIIGMMEIRDNQNITLLFVDKNYQKRGIARNLFQTALNEYKKREFNLDKFYVHASLSSVPVYKSLGFNVVSKARKENGIYYVSMETNIS</sequence>
<evidence type="ECO:0000259" key="1">
    <source>
        <dbReference type="PROSITE" id="PS51186"/>
    </source>
</evidence>
<dbReference type="SUPFAM" id="SSF55729">
    <property type="entry name" value="Acyl-CoA N-acyltransferases (Nat)"/>
    <property type="match status" value="1"/>
</dbReference>
<dbReference type="AlphaFoldDB" id="A0A6I6K5D5"/>